<dbReference type="Proteomes" id="UP000604083">
    <property type="component" value="Unassembled WGS sequence"/>
</dbReference>
<sequence length="133" mass="15093">MEALKQFEKELIKTMLKRPDSQESGHTADDIAKLEPFLHDIDRATQVEYKYTGSGYFETVAHEKIPSERIIVHPLGIYGEIDGFHLGFVLFFEQGELTIDCHTLSQDDCPSDARERGISIIDNQSSKRPESGH</sequence>
<dbReference type="AlphaFoldDB" id="A0A934RPN7"/>
<evidence type="ECO:0000313" key="2">
    <source>
        <dbReference type="Proteomes" id="UP000604083"/>
    </source>
</evidence>
<accession>A0A934RPN7</accession>
<comment type="caution">
    <text evidence="1">The sequence shown here is derived from an EMBL/GenBank/DDBJ whole genome shotgun (WGS) entry which is preliminary data.</text>
</comment>
<protein>
    <submittedName>
        <fullName evidence="1">Uncharacterized protein</fullName>
    </submittedName>
</protein>
<reference evidence="1" key="1">
    <citation type="submission" date="2021-01" db="EMBL/GenBank/DDBJ databases">
        <title>Modified the classification status of verrucomicrobia.</title>
        <authorList>
            <person name="Feng X."/>
        </authorList>
    </citation>
    <scope>NUCLEOTIDE SEQUENCE</scope>
    <source>
        <strain evidence="1">KCTC 12986</strain>
    </source>
</reference>
<name>A0A934RPN7_9BACT</name>
<dbReference type="RefSeq" id="WP_200393166.1">
    <property type="nucleotide sequence ID" value="NZ_JAENIO010000126.1"/>
</dbReference>
<dbReference type="EMBL" id="JAENIO010000126">
    <property type="protein sequence ID" value="MBK1835732.1"/>
    <property type="molecule type" value="Genomic_DNA"/>
</dbReference>
<gene>
    <name evidence="1" type="ORF">JIN78_16840</name>
</gene>
<proteinExistence type="predicted"/>
<evidence type="ECO:0000313" key="1">
    <source>
        <dbReference type="EMBL" id="MBK1835732.1"/>
    </source>
</evidence>
<keyword evidence="2" id="KW-1185">Reference proteome</keyword>
<organism evidence="1 2">
    <name type="scientific">Roseibacillus ishigakijimensis</name>
    <dbReference type="NCBI Taxonomy" id="454146"/>
    <lineage>
        <taxon>Bacteria</taxon>
        <taxon>Pseudomonadati</taxon>
        <taxon>Verrucomicrobiota</taxon>
        <taxon>Verrucomicrobiia</taxon>
        <taxon>Verrucomicrobiales</taxon>
        <taxon>Verrucomicrobiaceae</taxon>
        <taxon>Roseibacillus</taxon>
    </lineage>
</organism>